<dbReference type="AlphaFoldDB" id="A0A399P4P7"/>
<dbReference type="CDD" id="cd02856">
    <property type="entry name" value="E_set_GDE_Isoamylase_N"/>
    <property type="match status" value="1"/>
</dbReference>
<comment type="caution">
    <text evidence="2">The sequence shown here is derived from an EMBL/GenBank/DDBJ whole genome shotgun (WGS) entry which is preliminary data.</text>
</comment>
<sequence>MPLGLTLHDQGGTLRVVSHGASAVELTVSDVDDPRRVVEVVAMERGYAGVWTGSSARLVPGTAYSVRVDGDPAPGDSFDPTRHLLDPYARGLVQVGPAAWRSVATREVPA</sequence>
<dbReference type="Gene3D" id="2.60.40.10">
    <property type="entry name" value="Immunoglobulins"/>
    <property type="match status" value="1"/>
</dbReference>
<feature type="non-terminal residue" evidence="2">
    <location>
        <position position="110"/>
    </location>
</feature>
<dbReference type="SUPFAM" id="SSF81296">
    <property type="entry name" value="E set domains"/>
    <property type="match status" value="1"/>
</dbReference>
<dbReference type="GO" id="GO:0005975">
    <property type="term" value="P:carbohydrate metabolic process"/>
    <property type="evidence" value="ECO:0007669"/>
    <property type="project" value="InterPro"/>
</dbReference>
<accession>A0A399P4P7</accession>
<dbReference type="InterPro" id="IPR014756">
    <property type="entry name" value="Ig_E-set"/>
</dbReference>
<reference evidence="2 3" key="1">
    <citation type="submission" date="2018-08" db="EMBL/GenBank/DDBJ databases">
        <title>Genome Sequence of Clavibacter michiganensis Subspecies type strains, and the Atypical Peach-Colored Strains Isolated from Tomato.</title>
        <authorList>
            <person name="Osdaghi E."/>
            <person name="Portier P."/>
            <person name="Briand M."/>
            <person name="Jacques M.-A."/>
        </authorList>
    </citation>
    <scope>NUCLEOTIDE SEQUENCE [LARGE SCALE GENOMIC DNA]</scope>
    <source>
        <strain evidence="2 3">CFBP 7577</strain>
    </source>
</reference>
<dbReference type="InterPro" id="IPR013783">
    <property type="entry name" value="Ig-like_fold"/>
</dbReference>
<dbReference type="Proteomes" id="UP000265361">
    <property type="component" value="Unassembled WGS sequence"/>
</dbReference>
<dbReference type="InterPro" id="IPR004193">
    <property type="entry name" value="Glyco_hydro_13_N"/>
</dbReference>
<evidence type="ECO:0000259" key="1">
    <source>
        <dbReference type="Pfam" id="PF02922"/>
    </source>
</evidence>
<proteinExistence type="predicted"/>
<protein>
    <submittedName>
        <fullName evidence="2">Glycogen debranching enzyme</fullName>
    </submittedName>
</protein>
<dbReference type="Pfam" id="PF02922">
    <property type="entry name" value="CBM_48"/>
    <property type="match status" value="1"/>
</dbReference>
<gene>
    <name evidence="2" type="ORF">DZF97_15270</name>
</gene>
<feature type="domain" description="Glycoside hydrolase family 13 N-terminal" evidence="1">
    <location>
        <begin position="2"/>
        <end position="89"/>
    </location>
</feature>
<dbReference type="GO" id="GO:0004553">
    <property type="term" value="F:hydrolase activity, hydrolyzing O-glycosyl compounds"/>
    <property type="evidence" value="ECO:0007669"/>
    <property type="project" value="InterPro"/>
</dbReference>
<evidence type="ECO:0000313" key="3">
    <source>
        <dbReference type="Proteomes" id="UP000265361"/>
    </source>
</evidence>
<name>A0A399P4P7_9MICO</name>
<evidence type="ECO:0000313" key="2">
    <source>
        <dbReference type="EMBL" id="RIJ00889.1"/>
    </source>
</evidence>
<dbReference type="EMBL" id="QWED01000726">
    <property type="protein sequence ID" value="RIJ00889.1"/>
    <property type="molecule type" value="Genomic_DNA"/>
</dbReference>
<dbReference type="InterPro" id="IPR044505">
    <property type="entry name" value="GlgX_Isoamylase_N_E_set"/>
</dbReference>
<organism evidence="2 3">
    <name type="scientific">Clavibacter nebraskensis</name>
    <dbReference type="NCBI Taxonomy" id="31963"/>
    <lineage>
        <taxon>Bacteria</taxon>
        <taxon>Bacillati</taxon>
        <taxon>Actinomycetota</taxon>
        <taxon>Actinomycetes</taxon>
        <taxon>Micrococcales</taxon>
        <taxon>Microbacteriaceae</taxon>
        <taxon>Clavibacter</taxon>
    </lineage>
</organism>